<keyword evidence="1" id="KW-0472">Membrane</keyword>
<evidence type="ECO:0000256" key="1">
    <source>
        <dbReference type="SAM" id="Phobius"/>
    </source>
</evidence>
<evidence type="ECO:0000313" key="2">
    <source>
        <dbReference type="EMBL" id="CQR70471.1"/>
    </source>
</evidence>
<feature type="transmembrane region" description="Helical" evidence="1">
    <location>
        <begin position="6"/>
        <end position="23"/>
    </location>
</feature>
<sequence>MLLSYSASVILVSLALYGLWYISKDVWTWFTTLQFVQLPDASFVILVYNMEYEVEELLRYLVNEMADGGHEYDAIVVDCGSDDLTPTILRRLAEEMTVLTVVSAPRSSRPVVEVLPLCRGAVVHVLDLTGRLKSKQFMLVVSALLKQNQRDVAFRSDS</sequence>
<dbReference type="AlphaFoldDB" id="A0A0U1KST7"/>
<dbReference type="Gene3D" id="3.90.550.10">
    <property type="entry name" value="Spore Coat Polysaccharide Biosynthesis Protein SpsA, Chain A"/>
    <property type="match status" value="1"/>
</dbReference>
<keyword evidence="1" id="KW-0812">Transmembrane</keyword>
<gene>
    <name evidence="2" type="ORF">SpAn4DRAFT_1440</name>
</gene>
<dbReference type="RefSeq" id="WP_021169205.1">
    <property type="nucleotide sequence ID" value="NZ_CTRP01000003.1"/>
</dbReference>
<dbReference type="InterPro" id="IPR029044">
    <property type="entry name" value="Nucleotide-diphossugar_trans"/>
</dbReference>
<dbReference type="SUPFAM" id="SSF53448">
    <property type="entry name" value="Nucleotide-diphospho-sugar transferases"/>
    <property type="match status" value="1"/>
</dbReference>
<reference evidence="3" key="1">
    <citation type="submission" date="2015-03" db="EMBL/GenBank/DDBJ databases">
        <authorList>
            <person name="Nijsse Bart"/>
        </authorList>
    </citation>
    <scope>NUCLEOTIDE SEQUENCE [LARGE SCALE GENOMIC DNA]</scope>
</reference>
<proteinExistence type="predicted"/>
<evidence type="ECO:0000313" key="3">
    <source>
        <dbReference type="Proteomes" id="UP000049855"/>
    </source>
</evidence>
<dbReference type="EMBL" id="CTRP01000003">
    <property type="protein sequence ID" value="CQR70471.1"/>
    <property type="molecule type" value="Genomic_DNA"/>
</dbReference>
<accession>A0A0U1KST7</accession>
<dbReference type="Proteomes" id="UP000049855">
    <property type="component" value="Unassembled WGS sequence"/>
</dbReference>
<organism evidence="2 3">
    <name type="scientific">Sporomusa ovata</name>
    <dbReference type="NCBI Taxonomy" id="2378"/>
    <lineage>
        <taxon>Bacteria</taxon>
        <taxon>Bacillati</taxon>
        <taxon>Bacillota</taxon>
        <taxon>Negativicutes</taxon>
        <taxon>Selenomonadales</taxon>
        <taxon>Sporomusaceae</taxon>
        <taxon>Sporomusa</taxon>
    </lineage>
</organism>
<name>A0A0U1KST7_9FIRM</name>
<protein>
    <submittedName>
        <fullName evidence="2">Uncharacterized protein</fullName>
    </submittedName>
</protein>
<keyword evidence="1" id="KW-1133">Transmembrane helix</keyword>
<keyword evidence="3" id="KW-1185">Reference proteome</keyword>